<evidence type="ECO:0000259" key="1">
    <source>
        <dbReference type="Pfam" id="PF09820"/>
    </source>
</evidence>
<dbReference type="InterPro" id="IPR018631">
    <property type="entry name" value="AAA-ATPase-like_dom"/>
</dbReference>
<dbReference type="InterPro" id="IPR027417">
    <property type="entry name" value="P-loop_NTPase"/>
</dbReference>
<accession>A0AA39F6F1</accession>
<keyword evidence="3" id="KW-1185">Reference proteome</keyword>
<reference evidence="2" key="2">
    <citation type="submission" date="2023-03" db="EMBL/GenBank/DDBJ databases">
        <authorList>
            <person name="Inwood S.N."/>
            <person name="Skelly J.G."/>
            <person name="Guhlin J."/>
            <person name="Harrop T.W.R."/>
            <person name="Goldson S.G."/>
            <person name="Dearden P.K."/>
        </authorList>
    </citation>
    <scope>NUCLEOTIDE SEQUENCE</scope>
    <source>
        <strain evidence="2">Irish</strain>
        <tissue evidence="2">Whole body</tissue>
    </source>
</reference>
<evidence type="ECO:0000313" key="3">
    <source>
        <dbReference type="Proteomes" id="UP001168990"/>
    </source>
</evidence>
<reference evidence="2" key="1">
    <citation type="journal article" date="2023" name="bioRxiv">
        <title>Scaffold-level genome assemblies of two parasitoid biocontrol wasps reveal the parthenogenesis mechanism and an associated novel virus.</title>
        <authorList>
            <person name="Inwood S."/>
            <person name="Skelly J."/>
            <person name="Guhlin J."/>
            <person name="Harrop T."/>
            <person name="Goldson S."/>
            <person name="Dearden P."/>
        </authorList>
    </citation>
    <scope>NUCLEOTIDE SEQUENCE</scope>
    <source>
        <strain evidence="2">Irish</strain>
        <tissue evidence="2">Whole body</tissue>
    </source>
</reference>
<name>A0AA39F6F1_9HYME</name>
<dbReference type="Proteomes" id="UP001168990">
    <property type="component" value="Unassembled WGS sequence"/>
</dbReference>
<dbReference type="Pfam" id="PF09820">
    <property type="entry name" value="AAA-ATPase_like"/>
    <property type="match status" value="2"/>
</dbReference>
<dbReference type="AlphaFoldDB" id="A0AA39F6F1"/>
<dbReference type="PANTHER" id="PTHR34825">
    <property type="entry name" value="CONSERVED PROTEIN, WITH A WEAK D-GALACTARATE DEHYDRATASE/ALTRONATE HYDROLASE DOMAIN"/>
    <property type="match status" value="1"/>
</dbReference>
<evidence type="ECO:0000313" key="2">
    <source>
        <dbReference type="EMBL" id="KAK0163775.1"/>
    </source>
</evidence>
<dbReference type="EMBL" id="JAQQBS010001422">
    <property type="protein sequence ID" value="KAK0163775.1"/>
    <property type="molecule type" value="Genomic_DNA"/>
</dbReference>
<organism evidence="2 3">
    <name type="scientific">Microctonus aethiopoides</name>
    <dbReference type="NCBI Taxonomy" id="144406"/>
    <lineage>
        <taxon>Eukaryota</taxon>
        <taxon>Metazoa</taxon>
        <taxon>Ecdysozoa</taxon>
        <taxon>Arthropoda</taxon>
        <taxon>Hexapoda</taxon>
        <taxon>Insecta</taxon>
        <taxon>Pterygota</taxon>
        <taxon>Neoptera</taxon>
        <taxon>Endopterygota</taxon>
        <taxon>Hymenoptera</taxon>
        <taxon>Apocrita</taxon>
        <taxon>Ichneumonoidea</taxon>
        <taxon>Braconidae</taxon>
        <taxon>Euphorinae</taxon>
        <taxon>Microctonus</taxon>
    </lineage>
</organism>
<protein>
    <recommendedName>
        <fullName evidence="1">AAA-ATPase-like domain-containing protein</fullName>
    </recommendedName>
</protein>
<sequence length="563" mass="66154">MSDHKTNKSIPALRIADPHEADSFYEKYYNQPFYIDKTLLIKELFKKYHVLIAAPSRFGKSLNMNMMRRFVEIEVDKEGSPIELDVDEDNRCLKEVQPTSRNFKMFQGKNIFKEKEIMFEHFGKYPTIYVDFSEMTGENFKQVVDALKQVINRAFRKHRYLQHNPWWDYSNCNKKTFMKYYDTEECMSLSLVEIKAGLRILSEILHDYYNREVFVFIDEFDVPVNSMVYDNDVKPRHRKQTIKLIQDIRNLLKGNEYVARSLSNACHQLSGILSRSANNVTICPFLQNHLFTKFYGFEETEVKNLLEKVGLIEGFNNIKATYNGYKTNDSHNIDIYSPWAISKYICNKTLGVYWSAEIPPGIEEGIAHFKIRPKIAKIMSGESVRIKYIPKLHFKDVQRLSEVVCRSDMKDNDVDLFLQFLYELGFFHPTECGGNYLYLALPNKAVYRIIHPVLNRHDMIKKYYNHSPKLIRNFIESLKNMARSCNENSARRLAKSIDVLFKKGRRTPSSEYEFHYVLYGYMLQEFGSVTCETIASNRNRCDTLVWIEELHAVAVFSGSLYQQ</sequence>
<proteinExistence type="predicted"/>
<gene>
    <name evidence="2" type="ORF">PV328_002471</name>
</gene>
<dbReference type="SUPFAM" id="SSF52540">
    <property type="entry name" value="P-loop containing nucleoside triphosphate hydrolases"/>
    <property type="match status" value="1"/>
</dbReference>
<feature type="domain" description="AAA-ATPase-like" evidence="1">
    <location>
        <begin position="26"/>
        <end position="77"/>
    </location>
</feature>
<feature type="domain" description="AAA-ATPase-like" evidence="1">
    <location>
        <begin position="102"/>
        <end position="239"/>
    </location>
</feature>
<dbReference type="PANTHER" id="PTHR34825:SF1">
    <property type="entry name" value="AAA-ATPASE-LIKE DOMAIN-CONTAINING PROTEIN"/>
    <property type="match status" value="1"/>
</dbReference>
<comment type="caution">
    <text evidence="2">The sequence shown here is derived from an EMBL/GenBank/DDBJ whole genome shotgun (WGS) entry which is preliminary data.</text>
</comment>